<accession>A0A1X3J2R3</accession>
<organism evidence="1 2">
    <name type="scientific">Escherichia coli TA447</name>
    <dbReference type="NCBI Taxonomy" id="656447"/>
    <lineage>
        <taxon>Bacteria</taxon>
        <taxon>Pseudomonadati</taxon>
        <taxon>Pseudomonadota</taxon>
        <taxon>Gammaproteobacteria</taxon>
        <taxon>Enterobacterales</taxon>
        <taxon>Enterobacteriaceae</taxon>
        <taxon>Escherichia</taxon>
    </lineage>
</organism>
<gene>
    <name evidence="1" type="ORF">ECXG_01738</name>
</gene>
<comment type="caution">
    <text evidence="1">The sequence shown here is derived from an EMBL/GenBank/DDBJ whole genome shotgun (WGS) entry which is preliminary data.</text>
</comment>
<sequence length="47" mass="5472">MENAKTLHAIIETNKNKLKSIKFTFIESYPENGSLRTYDVMAVFTYN</sequence>
<dbReference type="EMBL" id="ADIZ01000015">
    <property type="protein sequence ID" value="OSK95198.1"/>
    <property type="molecule type" value="Genomic_DNA"/>
</dbReference>
<dbReference type="AlphaFoldDB" id="A0A1X3J2R3"/>
<evidence type="ECO:0000313" key="1">
    <source>
        <dbReference type="EMBL" id="OSK95198.1"/>
    </source>
</evidence>
<dbReference type="Proteomes" id="UP000193942">
    <property type="component" value="Unassembled WGS sequence"/>
</dbReference>
<reference evidence="1 2" key="1">
    <citation type="submission" date="2010-04" db="EMBL/GenBank/DDBJ databases">
        <title>The Genome Sequence of Escherichia coli TA447.</title>
        <authorList>
            <consortium name="The Broad Institute Genome Sequencing Platform"/>
            <consortium name="The Broad Institute Genome Sequencing Center for Infectious Disease"/>
            <person name="Feldgarden M."/>
            <person name="Gordon D.M."/>
            <person name="Johnson J.R."/>
            <person name="Johnston B.D."/>
            <person name="Young S."/>
            <person name="Zeng Q."/>
            <person name="Koehrsen M."/>
            <person name="Alvarado L."/>
            <person name="Berlin A.M."/>
            <person name="Borenstein D."/>
            <person name="Chapman S.B."/>
            <person name="Chen Z."/>
            <person name="Engels R."/>
            <person name="Freedman E."/>
            <person name="Gellesch M."/>
            <person name="Goldberg J."/>
            <person name="Griggs A."/>
            <person name="Gujja S."/>
            <person name="Heilman E.R."/>
            <person name="Heiman D.I."/>
            <person name="Hepburn T.A."/>
            <person name="Howarth C."/>
            <person name="Jen D."/>
            <person name="Larson L."/>
            <person name="Mehta T."/>
            <person name="Park D."/>
            <person name="Pearson M."/>
            <person name="Richards J."/>
            <person name="Roberts A."/>
            <person name="Saif S."/>
            <person name="Shea T.D."/>
            <person name="Shenoy N."/>
            <person name="Sisk P."/>
            <person name="Stolte C."/>
            <person name="Sykes S.N."/>
            <person name="Walk T."/>
            <person name="White J."/>
            <person name="Yandava C."/>
            <person name="Haas B."/>
            <person name="Henn M.R."/>
            <person name="Nusbaum C."/>
            <person name="Birren B."/>
        </authorList>
    </citation>
    <scope>NUCLEOTIDE SEQUENCE [LARGE SCALE GENOMIC DNA]</scope>
    <source>
        <strain evidence="1 2">TA447</strain>
    </source>
</reference>
<protein>
    <submittedName>
        <fullName evidence="1">Uncharacterized protein</fullName>
    </submittedName>
</protein>
<evidence type="ECO:0000313" key="2">
    <source>
        <dbReference type="Proteomes" id="UP000193942"/>
    </source>
</evidence>
<name>A0A1X3J2R3_ECOLX</name>
<proteinExistence type="predicted"/>